<keyword evidence="4" id="KW-1185">Reference proteome</keyword>
<feature type="compositionally biased region" description="Polar residues" evidence="2">
    <location>
        <begin position="634"/>
        <end position="655"/>
    </location>
</feature>
<evidence type="ECO:0000256" key="2">
    <source>
        <dbReference type="SAM" id="MobiDB-lite"/>
    </source>
</evidence>
<dbReference type="EMBL" id="CCBN010000003">
    <property type="protein sequence ID" value="CDO52807.1"/>
    <property type="molecule type" value="Genomic_DNA"/>
</dbReference>
<dbReference type="InterPro" id="IPR007145">
    <property type="entry name" value="MAP65_Ase1_PRC1"/>
</dbReference>
<dbReference type="Proteomes" id="UP000242525">
    <property type="component" value="Unassembled WGS sequence"/>
</dbReference>
<dbReference type="Gene3D" id="1.20.58.1520">
    <property type="match status" value="1"/>
</dbReference>
<feature type="coiled-coil region" evidence="1">
    <location>
        <begin position="50"/>
        <end position="77"/>
    </location>
</feature>
<dbReference type="STRING" id="1173061.A0A0J9X6H6"/>
<feature type="region of interest" description="Disordered" evidence="2">
    <location>
        <begin position="509"/>
        <end position="572"/>
    </location>
</feature>
<dbReference type="GO" id="GO:1990023">
    <property type="term" value="C:mitotic spindle midzone"/>
    <property type="evidence" value="ECO:0007669"/>
    <property type="project" value="TreeGrafter"/>
</dbReference>
<proteinExistence type="predicted"/>
<feature type="compositionally biased region" description="Basic and acidic residues" evidence="2">
    <location>
        <begin position="714"/>
        <end position="728"/>
    </location>
</feature>
<evidence type="ECO:0000313" key="3">
    <source>
        <dbReference type="EMBL" id="CDO52807.1"/>
    </source>
</evidence>
<dbReference type="GO" id="GO:0005737">
    <property type="term" value="C:cytoplasm"/>
    <property type="evidence" value="ECO:0007669"/>
    <property type="project" value="TreeGrafter"/>
</dbReference>
<evidence type="ECO:0000256" key="1">
    <source>
        <dbReference type="SAM" id="Coils"/>
    </source>
</evidence>
<keyword evidence="1" id="KW-0175">Coiled coil</keyword>
<dbReference type="Pfam" id="PF03999">
    <property type="entry name" value="MAP65_ASE1"/>
    <property type="match status" value="1"/>
</dbReference>
<protein>
    <submittedName>
        <fullName evidence="3">Similar to Saccharomyces cerevisiae YOR058C ASE1 Mitotic spindle midzone localized microtubule-associated protein (MAP) family member</fullName>
    </submittedName>
</protein>
<dbReference type="AlphaFoldDB" id="A0A0J9X6H6"/>
<sequence length="728" mass="83122">MPEETPKRRVSYISSQLESINAQLQGLYDELGIPPDERDVREKDVYSVISSALENHVEQVRQERDELCQRCKEIQRNLHDMSTALKDVDVTAVLGSMIELLEVEIKPPYRDIERQLVGAFTELEAIYLERSNRANELLAQLNGLSESMDGLEVSPELKPPSSNDDLDLSMKYLSQLEKEIQRWRKEMQTRISQVSIISNDIVALWADLGTPQESLDTVILENYKTQPELIGYKLSDLDRLESIREALSNEKTHREERLSYLIRKVSMMWDKLSEDKVYVREFQANNRGLSLSVIEAYEAENARLQAEKRQHINLFVNDAREQLKVLWKRHYFSEEEKAAFTPAYADIFTDASLEAHEAEITRLEALLEERRPILRLIEQFHELQEDERQLEVSTQDASRLLQRGGGGKRDPTRLLREEKMRKRLAKHKPAVLRDLKRGLEEWERQTGQPFLIYGESFNDTLNAELAKIDAKRSVRKPISTLPDSLRNSNKNNNDRIHMALTPRIRSPTKHHLFTSPRSHVLPPSSVQKRPGTSPLGKKRTMARTPMSVPRMRSQRPAYLDTPLSKRTHQQENEQKYKQVLGDLGDIPNFMSGTFAHPTNQTIYDAAPSSPSKQKSMQQKAPPKEASNPERESDVTQAANSMESSGSSRASNQSVMSRSVVSIATTVSEEDSFDDPAYLKWRQEAVRKLDGGITPAVALASVKEKAPKTPAGTPGKERLSAFDWDKDAF</sequence>
<dbReference type="PANTHER" id="PTHR19321:SF41">
    <property type="entry name" value="FASCETTO-RELATED"/>
    <property type="match status" value="1"/>
</dbReference>
<reference evidence="3" key="1">
    <citation type="submission" date="2014-03" db="EMBL/GenBank/DDBJ databases">
        <authorList>
            <person name="Casaregola S."/>
        </authorList>
    </citation>
    <scope>NUCLEOTIDE SEQUENCE [LARGE SCALE GENOMIC DNA]</scope>
    <source>
        <strain evidence="3">CLIB 918</strain>
    </source>
</reference>
<dbReference type="GO" id="GO:0008017">
    <property type="term" value="F:microtubule binding"/>
    <property type="evidence" value="ECO:0007669"/>
    <property type="project" value="InterPro"/>
</dbReference>
<feature type="compositionally biased region" description="Low complexity" evidence="2">
    <location>
        <begin position="605"/>
        <end position="620"/>
    </location>
</feature>
<dbReference type="GO" id="GO:0051256">
    <property type="term" value="P:mitotic spindle midzone assembly"/>
    <property type="evidence" value="ECO:0007669"/>
    <property type="project" value="TreeGrafter"/>
</dbReference>
<feature type="region of interest" description="Disordered" evidence="2">
    <location>
        <begin position="704"/>
        <end position="728"/>
    </location>
</feature>
<comment type="caution">
    <text evidence="3">The sequence shown here is derived from an EMBL/GenBank/DDBJ whole genome shotgun (WGS) entry which is preliminary data.</text>
</comment>
<gene>
    <name evidence="3" type="ORF">BN980_GECA03s08073g</name>
</gene>
<feature type="region of interest" description="Disordered" evidence="2">
    <location>
        <begin position="590"/>
        <end position="655"/>
    </location>
</feature>
<dbReference type="PANTHER" id="PTHR19321">
    <property type="entry name" value="PROTEIN REGULATOR OF CYTOKINESIS 1 PRC1-RELATED"/>
    <property type="match status" value="1"/>
</dbReference>
<feature type="coiled-coil region" evidence="1">
    <location>
        <begin position="166"/>
        <end position="193"/>
    </location>
</feature>
<name>A0A0J9X6H6_GEOCN</name>
<dbReference type="OrthoDB" id="642895at2759"/>
<accession>A0A0J9X6H6</accession>
<organism evidence="3 4">
    <name type="scientific">Geotrichum candidum</name>
    <name type="common">Oospora lactis</name>
    <name type="synonym">Dipodascus geotrichum</name>
    <dbReference type="NCBI Taxonomy" id="1173061"/>
    <lineage>
        <taxon>Eukaryota</taxon>
        <taxon>Fungi</taxon>
        <taxon>Dikarya</taxon>
        <taxon>Ascomycota</taxon>
        <taxon>Saccharomycotina</taxon>
        <taxon>Dipodascomycetes</taxon>
        <taxon>Dipodascales</taxon>
        <taxon>Dipodascaceae</taxon>
        <taxon>Geotrichum</taxon>
    </lineage>
</organism>
<evidence type="ECO:0000313" key="4">
    <source>
        <dbReference type="Proteomes" id="UP000242525"/>
    </source>
</evidence>